<reference evidence="2 3" key="1">
    <citation type="submission" date="2014-06" db="EMBL/GenBank/DDBJ databases">
        <authorList>
            <person name="Le Roux F."/>
        </authorList>
    </citation>
    <scope>NUCLEOTIDE SEQUENCE [LARGE SCALE GENOMIC DNA]</scope>
    <source>
        <strain evidence="2 3">J2-31</strain>
    </source>
</reference>
<gene>
    <name evidence="2" type="primary">gno</name>
    <name evidence="2" type="ORF">VCR31J2_2260092</name>
</gene>
<accession>A0AA86XRR8</accession>
<dbReference type="Gene3D" id="3.40.50.720">
    <property type="entry name" value="NAD(P)-binding Rossmann-like Domain"/>
    <property type="match status" value="1"/>
</dbReference>
<dbReference type="InterPro" id="IPR036291">
    <property type="entry name" value="NAD(P)-bd_dom_sf"/>
</dbReference>
<keyword evidence="3" id="KW-1185">Reference proteome</keyword>
<proteinExistence type="inferred from homology"/>
<dbReference type="Proteomes" id="UP000041625">
    <property type="component" value="Unassembled WGS sequence"/>
</dbReference>
<dbReference type="SUPFAM" id="SSF51735">
    <property type="entry name" value="NAD(P)-binding Rossmann-fold domains"/>
    <property type="match status" value="1"/>
</dbReference>
<dbReference type="PANTHER" id="PTHR42760:SF40">
    <property type="entry name" value="3-OXOACYL-[ACYL-CARRIER-PROTEIN] REDUCTASE, CHLOROPLASTIC"/>
    <property type="match status" value="1"/>
</dbReference>
<dbReference type="InterPro" id="IPR002347">
    <property type="entry name" value="SDR_fam"/>
</dbReference>
<sequence>MKDSLFSLQGKSVLITGAVGYLGREICFGLAESGAHVLVNSRSEVKAQELVNQLTLKGFSAEAAVFDVTVHKQVDSFFERYSGPLHVIINNAYAGVGGTIETSTSEQYTSAYAITIESAHHLFQRALPCLRSAVKECGDASVINIASMYGKVSPNLSLYSTPEGSNPPFYGVAKAALIQWTKYGACEFGKEGIRFNSISPGPFPNLNNNNPEFVQSLANKVPLRRVGNASELKGPVVFLASSASSFVNGADIAADGGWTAW</sequence>
<dbReference type="PANTHER" id="PTHR42760">
    <property type="entry name" value="SHORT-CHAIN DEHYDROGENASES/REDUCTASES FAMILY MEMBER"/>
    <property type="match status" value="1"/>
</dbReference>
<comment type="caution">
    <text evidence="2">The sequence shown here is derived from an EMBL/GenBank/DDBJ whole genome shotgun (WGS) entry which is preliminary data.</text>
</comment>
<dbReference type="GO" id="GO:0030497">
    <property type="term" value="P:fatty acid elongation"/>
    <property type="evidence" value="ECO:0007669"/>
    <property type="project" value="TreeGrafter"/>
</dbReference>
<dbReference type="AlphaFoldDB" id="A0AA86XRR8"/>
<protein>
    <submittedName>
        <fullName evidence="2">Short-chain dehydrogenase/reductase</fullName>
        <ecNumber evidence="2">1.1.1.69</ecNumber>
    </submittedName>
</protein>
<dbReference type="EMBL" id="CCKJ01000142">
    <property type="protein sequence ID" value="CDU10825.1"/>
    <property type="molecule type" value="Genomic_DNA"/>
</dbReference>
<dbReference type="Pfam" id="PF13561">
    <property type="entry name" value="adh_short_C2"/>
    <property type="match status" value="1"/>
</dbReference>
<evidence type="ECO:0000313" key="2">
    <source>
        <dbReference type="EMBL" id="CDU10825.1"/>
    </source>
</evidence>
<evidence type="ECO:0000313" key="3">
    <source>
        <dbReference type="Proteomes" id="UP000041625"/>
    </source>
</evidence>
<comment type="similarity">
    <text evidence="1">Belongs to the short-chain dehydrogenases/reductases (SDR) family.</text>
</comment>
<keyword evidence="2" id="KW-0560">Oxidoreductase</keyword>
<evidence type="ECO:0000256" key="1">
    <source>
        <dbReference type="ARBA" id="ARBA00006484"/>
    </source>
</evidence>
<dbReference type="GO" id="GO:0008874">
    <property type="term" value="F:gluconate 5-dehydrogenase activity"/>
    <property type="evidence" value="ECO:0007669"/>
    <property type="project" value="UniProtKB-EC"/>
</dbReference>
<dbReference type="PRINTS" id="PR00081">
    <property type="entry name" value="GDHRDH"/>
</dbReference>
<name>A0AA86XRR8_9VIBR</name>
<dbReference type="EC" id="1.1.1.69" evidence="2"/>
<organism evidence="2 3">
    <name type="scientific">Vibrio coralliirubri</name>
    <dbReference type="NCBI Taxonomy" id="1516159"/>
    <lineage>
        <taxon>Bacteria</taxon>
        <taxon>Pseudomonadati</taxon>
        <taxon>Pseudomonadota</taxon>
        <taxon>Gammaproteobacteria</taxon>
        <taxon>Vibrionales</taxon>
        <taxon>Vibrionaceae</taxon>
        <taxon>Vibrio</taxon>
    </lineage>
</organism>
<dbReference type="RefSeq" id="WP_050652081.1">
    <property type="nucleotide sequence ID" value="NZ_LK934073.1"/>
</dbReference>